<keyword evidence="8" id="KW-0677">Repeat</keyword>
<dbReference type="InterPro" id="IPR000884">
    <property type="entry name" value="TSP1_rpt"/>
</dbReference>
<dbReference type="Proteomes" id="UP000055048">
    <property type="component" value="Unassembled WGS sequence"/>
</dbReference>
<evidence type="ECO:0000256" key="1">
    <source>
        <dbReference type="ARBA" id="ARBA00004141"/>
    </source>
</evidence>
<dbReference type="Pfam" id="PF19236">
    <property type="entry name" value="ADAMTS_CR_3"/>
    <property type="match status" value="1"/>
</dbReference>
<comment type="subcellular location">
    <subcellularLocation>
        <location evidence="1">Membrane</location>
        <topology evidence="1">Multi-pass membrane protein</topology>
    </subcellularLocation>
    <subcellularLocation>
        <location evidence="2">Secreted</location>
    </subcellularLocation>
</comment>
<evidence type="ECO:0000256" key="9">
    <source>
        <dbReference type="ARBA" id="ARBA00022989"/>
    </source>
</evidence>
<dbReference type="PANTHER" id="PTHR13723">
    <property type="entry name" value="ADAMTS A DISINTEGRIN AND METALLOPROTEASE WITH THROMBOSPONDIN MOTIFS PROTEASE"/>
    <property type="match status" value="1"/>
</dbReference>
<dbReference type="GO" id="GO:0055085">
    <property type="term" value="P:transmembrane transport"/>
    <property type="evidence" value="ECO:0007669"/>
    <property type="project" value="InterPro"/>
</dbReference>
<accession>A0A0V0U4M1</accession>
<dbReference type="EMBL" id="JYDJ01000063">
    <property type="protein sequence ID" value="KRX46133.1"/>
    <property type="molecule type" value="Genomic_DNA"/>
</dbReference>
<dbReference type="SUPFAM" id="SSF48726">
    <property type="entry name" value="Immunoglobulin"/>
    <property type="match status" value="1"/>
</dbReference>
<gene>
    <name evidence="16" type="primary">Slc35b3</name>
    <name evidence="16" type="ORF">T05_9469</name>
</gene>
<keyword evidence="11 12" id="KW-1015">Disulfide bond</keyword>
<dbReference type="OrthoDB" id="5948003at2759"/>
<dbReference type="STRING" id="144512.A0A0V0U4M1"/>
<dbReference type="InterPro" id="IPR013273">
    <property type="entry name" value="ADAMTS/ADAMTS-like"/>
</dbReference>
<feature type="disulfide bond" evidence="12">
    <location>
        <begin position="76"/>
        <end position="81"/>
    </location>
</feature>
<dbReference type="InterPro" id="IPR007110">
    <property type="entry name" value="Ig-like_dom"/>
</dbReference>
<evidence type="ECO:0000256" key="3">
    <source>
        <dbReference type="ARBA" id="ARBA00010694"/>
    </source>
</evidence>
<dbReference type="InterPro" id="IPR045371">
    <property type="entry name" value="ADAMTS_CR_3"/>
</dbReference>
<name>A0A0V0U4M1_9BILA</name>
<dbReference type="Pfam" id="PF19030">
    <property type="entry name" value="TSP1_ADAMTS"/>
    <property type="match status" value="8"/>
</dbReference>
<evidence type="ECO:0000256" key="13">
    <source>
        <dbReference type="SAM" id="Phobius"/>
    </source>
</evidence>
<evidence type="ECO:0000256" key="12">
    <source>
        <dbReference type="PIRSR" id="PIRSR613273-3"/>
    </source>
</evidence>
<feature type="signal peptide" evidence="14">
    <location>
        <begin position="1"/>
        <end position="24"/>
    </location>
</feature>
<evidence type="ECO:0000256" key="4">
    <source>
        <dbReference type="ARBA" id="ARBA00022448"/>
    </source>
</evidence>
<feature type="transmembrane region" description="Helical" evidence="13">
    <location>
        <begin position="1422"/>
        <end position="1445"/>
    </location>
</feature>
<sequence>MTCLMKLELILLCLFVFAKEKALGANILSKNKSAALSDNLKAPSVSVKIAGWSKWSEWSSCSRSCDGGVRYRLRRCFGDICSGLGIQHCLCNKQQCGKKKSNYRQEKCAEFDSIPYRGSIIDHWEPVESPRNPCALICRARMYGLTVKFQEKVTDGVQCFHNDNYVCIDGKCLLVGCDGIVNSGKKLDDCGICDGNGTSCGRPSYNWKETGQFSECDRVCGADGWRISISVCVNVKTDQVVSELYCADKQRPRPSLERCLYVPCPADWVTGKWEECDAPCDGGWQKREVFCAEHYNSTDGKLEIRYMEDGYCWRKRKPVDRQRCNTQNCPVWEVGEWSQCSATCGKGMQYRRIACRQDKIKDFSSFACDPKKMPTEKQECSVGISCEEAEKNQLADYERYRTAISKPFMQLDKGSVYTGNQLSPKPSWAPGLWKPCSATCGPGVQTREVQCVAFQLITQNLAVLPDYECELLYSSLAAVKPQEFQPCELKACPQMLQSLSPHNPDLKPSFNEYRWDIGEWGQCSTSCLGGQQVASLRCIHIPTDTETAWSNCNPKQRPANMTRPCNSHPCPPKWEVGRWSVCSHSCGGGVKTRRIRCIRAINRVVNLINTLILPESQCPSPKPIGRQACAMENCPPHWTIGPWSECSVTCGPGEQYRAIECEQTMVGGELRRYDPPTPCANLTKPPTIQLCSLQGSCPFGKPRPILSTINNKSMSHLTKSTRRRLTLRVGGRATLFEGTNLKIKCPTGGTKDSPIKWTKDKLPIRYDTSREPAVAIDSNALCGTNQSAQKKHFLIAVCQTCQRNALHDRIQISKNGALRINHAMYKDAGVYTCRSGDQMRNITLIFKPRKYGVKGSGTADTNARKQKPAISAGAVSSSNDTKILSGLPEWDTYNTDLIKWANNNTLNFSNLSSSILTNRIDESIAIPDGQLGDDGISDRSVDYLIRGTLFEELKENLKSRGAMHLYNVLQDSNSLALVRFDWMTGAWSPCSKTCQSESSAGMQFRSVQCKIELDGWSSYVDDKICVEAKSNKPYETQFCGMEQCPEWFVEEWSECADSRCIRFSTAIQRRNVYCKFANGTRANRGNVCNRNTRPKMKKECFNKNCVAEWRAGEWLPCSKTCGEHGIQMRVVNCVWHKTHKPAGSSCSSSLRPAISRICDPIPPCSDEDKQNDWNRIRAMTFTCQRVKAFGINYFCMTEKGFEVLIDLTKLEENQNSHPRKELRLFNVDIGFLSREFQFILCASAVFLLYVIYGILQEKMFTVDGFRTLGFYLTTVQFFIMAIFGIVERNCLSKRRRCTPLKIYFVLSLASFGTIGFSNAAVGYLNYPTQVVFKSCKLIPVMIGGILIQGKRYSVYDYIAVLLMTVGLIMFSLADAAVNPEFNSTGFLCVGMALFSDAVIGNLQEASMRIYAPENNEIMAYTYSIAFLYSAFFTALNGNLIAGISFTLKNPLIMWDMLLFSVCSYFGVQVILTLINGFDALVAITVTTFRKVITVCLSFILFSKPFTYRYLLGGTVILIGIYFNLYSKKQNVMKKYFDKVSKYFKLTKSKLHPQQI</sequence>
<evidence type="ECO:0000313" key="16">
    <source>
        <dbReference type="EMBL" id="KRX46133.1"/>
    </source>
</evidence>
<evidence type="ECO:0000256" key="10">
    <source>
        <dbReference type="ARBA" id="ARBA00023136"/>
    </source>
</evidence>
<dbReference type="SMART" id="SM00209">
    <property type="entry name" value="TSP1"/>
    <property type="match status" value="11"/>
</dbReference>
<evidence type="ECO:0000256" key="11">
    <source>
        <dbReference type="ARBA" id="ARBA00023157"/>
    </source>
</evidence>
<feature type="transmembrane region" description="Helical" evidence="13">
    <location>
        <begin position="1302"/>
        <end position="1326"/>
    </location>
</feature>
<feature type="transmembrane region" description="Helical" evidence="13">
    <location>
        <begin position="1354"/>
        <end position="1372"/>
    </location>
</feature>
<dbReference type="FunFam" id="2.20.100.10:FF:000005">
    <property type="entry name" value="ADAM metallopeptidase with thrombospondin type 1 motif 9"/>
    <property type="match status" value="2"/>
</dbReference>
<comment type="caution">
    <text evidence="16">The sequence shown here is derived from an EMBL/GenBank/DDBJ whole genome shotgun (WGS) entry which is preliminary data.</text>
</comment>
<evidence type="ECO:0000256" key="6">
    <source>
        <dbReference type="ARBA" id="ARBA00022692"/>
    </source>
</evidence>
<comment type="similarity">
    <text evidence="3">Belongs to the nucleotide-sugar transporter family. SLC35B subfamily.</text>
</comment>
<dbReference type="GO" id="GO:0031012">
    <property type="term" value="C:extracellular matrix"/>
    <property type="evidence" value="ECO:0007669"/>
    <property type="project" value="TreeGrafter"/>
</dbReference>
<feature type="non-terminal residue" evidence="16">
    <location>
        <position position="1555"/>
    </location>
</feature>
<dbReference type="InterPro" id="IPR036179">
    <property type="entry name" value="Ig-like_dom_sf"/>
</dbReference>
<dbReference type="GO" id="GO:0005576">
    <property type="term" value="C:extracellular region"/>
    <property type="evidence" value="ECO:0007669"/>
    <property type="project" value="UniProtKB-SubCell"/>
</dbReference>
<evidence type="ECO:0000256" key="5">
    <source>
        <dbReference type="ARBA" id="ARBA00022525"/>
    </source>
</evidence>
<protein>
    <submittedName>
        <fullName evidence="16">Adenosine 3'-phospho 5'-phosphosulfate transporter 2</fullName>
    </submittedName>
</protein>
<evidence type="ECO:0000256" key="8">
    <source>
        <dbReference type="ARBA" id="ARBA00022737"/>
    </source>
</evidence>
<feature type="domain" description="Ig-like" evidence="15">
    <location>
        <begin position="704"/>
        <end position="843"/>
    </location>
</feature>
<dbReference type="PROSITE" id="PS50092">
    <property type="entry name" value="TSP1"/>
    <property type="match status" value="7"/>
</dbReference>
<proteinExistence type="inferred from homology"/>
<keyword evidence="5" id="KW-0964">Secreted</keyword>
<feature type="transmembrane region" description="Helical" evidence="13">
    <location>
        <begin position="1451"/>
        <end position="1473"/>
    </location>
</feature>
<keyword evidence="7 14" id="KW-0732">Signal</keyword>
<dbReference type="SUPFAM" id="SSF82895">
    <property type="entry name" value="TSP-1 type 1 repeat"/>
    <property type="match status" value="9"/>
</dbReference>
<organism evidence="16 17">
    <name type="scientific">Trichinella murrelli</name>
    <dbReference type="NCBI Taxonomy" id="144512"/>
    <lineage>
        <taxon>Eukaryota</taxon>
        <taxon>Metazoa</taxon>
        <taxon>Ecdysozoa</taxon>
        <taxon>Nematoda</taxon>
        <taxon>Enoplea</taxon>
        <taxon>Dorylaimia</taxon>
        <taxon>Trichinellida</taxon>
        <taxon>Trichinellidae</taxon>
        <taxon>Trichinella</taxon>
    </lineage>
</organism>
<dbReference type="Pfam" id="PF08449">
    <property type="entry name" value="UAA"/>
    <property type="match status" value="1"/>
</dbReference>
<feature type="chain" id="PRO_5006869691" evidence="14">
    <location>
        <begin position="25"/>
        <end position="1555"/>
    </location>
</feature>
<dbReference type="InterPro" id="IPR050439">
    <property type="entry name" value="ADAMTS_ADAMTS-like"/>
</dbReference>
<feature type="transmembrane region" description="Helical" evidence="13">
    <location>
        <begin position="1236"/>
        <end position="1255"/>
    </location>
</feature>
<dbReference type="PRINTS" id="PR01857">
    <property type="entry name" value="ADAMTSFAMILY"/>
</dbReference>
<feature type="transmembrane region" description="Helical" evidence="13">
    <location>
        <begin position="1384"/>
        <end position="1402"/>
    </location>
</feature>
<dbReference type="GO" id="GO:0016020">
    <property type="term" value="C:membrane"/>
    <property type="evidence" value="ECO:0007669"/>
    <property type="project" value="UniProtKB-SubCell"/>
</dbReference>
<feature type="disulfide bond" evidence="12">
    <location>
        <begin position="65"/>
        <end position="96"/>
    </location>
</feature>
<dbReference type="Gene3D" id="2.20.100.10">
    <property type="entry name" value="Thrombospondin type-1 (TSP1) repeat"/>
    <property type="match status" value="9"/>
</dbReference>
<feature type="transmembrane region" description="Helical" evidence="13">
    <location>
        <begin position="1507"/>
        <end position="1525"/>
    </location>
</feature>
<feature type="transmembrane region" description="Helical" evidence="13">
    <location>
        <begin position="1267"/>
        <end position="1286"/>
    </location>
</feature>
<keyword evidence="17" id="KW-1185">Reference proteome</keyword>
<evidence type="ECO:0000256" key="2">
    <source>
        <dbReference type="ARBA" id="ARBA00004613"/>
    </source>
</evidence>
<dbReference type="GO" id="GO:0009653">
    <property type="term" value="P:anatomical structure morphogenesis"/>
    <property type="evidence" value="ECO:0007669"/>
    <property type="project" value="UniProtKB-ARBA"/>
</dbReference>
<feature type="disulfide bond" evidence="12">
    <location>
        <begin position="61"/>
        <end position="91"/>
    </location>
</feature>
<keyword evidence="4" id="KW-0813">Transport</keyword>
<dbReference type="GO" id="GO:0030198">
    <property type="term" value="P:extracellular matrix organization"/>
    <property type="evidence" value="ECO:0007669"/>
    <property type="project" value="InterPro"/>
</dbReference>
<dbReference type="InterPro" id="IPR013657">
    <property type="entry name" value="SCL35B1-4/HUT1"/>
</dbReference>
<evidence type="ECO:0000256" key="7">
    <source>
        <dbReference type="ARBA" id="ARBA00022729"/>
    </source>
</evidence>
<evidence type="ECO:0000256" key="14">
    <source>
        <dbReference type="SAM" id="SignalP"/>
    </source>
</evidence>
<dbReference type="Pfam" id="PF00090">
    <property type="entry name" value="TSP_1"/>
    <property type="match status" value="1"/>
</dbReference>
<dbReference type="Gene3D" id="2.60.40.10">
    <property type="entry name" value="Immunoglobulins"/>
    <property type="match status" value="1"/>
</dbReference>
<keyword evidence="10 13" id="KW-0472">Membrane</keyword>
<keyword evidence="9 13" id="KW-1133">Transmembrane helix</keyword>
<dbReference type="InterPro" id="IPR036383">
    <property type="entry name" value="TSP1_rpt_sf"/>
</dbReference>
<evidence type="ECO:0000313" key="17">
    <source>
        <dbReference type="Proteomes" id="UP000055048"/>
    </source>
</evidence>
<keyword evidence="6 13" id="KW-0812">Transmembrane</keyword>
<feature type="transmembrane region" description="Helical" evidence="13">
    <location>
        <begin position="1480"/>
        <end position="1501"/>
    </location>
</feature>
<dbReference type="GO" id="GO:0006508">
    <property type="term" value="P:proteolysis"/>
    <property type="evidence" value="ECO:0007669"/>
    <property type="project" value="TreeGrafter"/>
</dbReference>
<dbReference type="GO" id="GO:0004222">
    <property type="term" value="F:metalloendopeptidase activity"/>
    <property type="evidence" value="ECO:0007669"/>
    <property type="project" value="TreeGrafter"/>
</dbReference>
<dbReference type="InterPro" id="IPR013783">
    <property type="entry name" value="Ig-like_fold"/>
</dbReference>
<reference evidence="16 17" key="1">
    <citation type="submission" date="2015-01" db="EMBL/GenBank/DDBJ databases">
        <title>Evolution of Trichinella species and genotypes.</title>
        <authorList>
            <person name="Korhonen P.K."/>
            <person name="Edoardo P."/>
            <person name="Giuseppe L.R."/>
            <person name="Gasser R.B."/>
        </authorList>
    </citation>
    <scope>NUCLEOTIDE SEQUENCE [LARGE SCALE GENOMIC DNA]</scope>
    <source>
        <strain evidence="16">ISS417</strain>
    </source>
</reference>
<dbReference type="PANTHER" id="PTHR13723:SF313">
    <property type="entry name" value="PEPTIDASE M12B DOMAIN-CONTAINING PROTEIN"/>
    <property type="match status" value="1"/>
</dbReference>
<dbReference type="GO" id="GO:0012505">
    <property type="term" value="C:endomembrane system"/>
    <property type="evidence" value="ECO:0007669"/>
    <property type="project" value="UniProtKB-ARBA"/>
</dbReference>
<evidence type="ECO:0000259" key="15">
    <source>
        <dbReference type="PROSITE" id="PS50835"/>
    </source>
</evidence>
<dbReference type="PROSITE" id="PS50835">
    <property type="entry name" value="IG_LIKE"/>
    <property type="match status" value="1"/>
</dbReference>